<proteinExistence type="predicted"/>
<reference evidence="1 2" key="1">
    <citation type="submission" date="2018-08" db="EMBL/GenBank/DDBJ databases">
        <title>A genome reference for cultivated species of the human gut microbiota.</title>
        <authorList>
            <person name="Zou Y."/>
            <person name="Xue W."/>
            <person name="Luo G."/>
        </authorList>
    </citation>
    <scope>NUCLEOTIDE SEQUENCE [LARGE SCALE GENOMIC DNA]</scope>
    <source>
        <strain evidence="1 2">AF46-2NS</strain>
    </source>
</reference>
<sequence>MQTEEIPNTDNNYNSLLKISSEEDLFVEDEVTGVKKYTPVTTTDVGQFKREAEHLYKEIQHAKDEFKWNAGKHKGLTCYFHIYQNLAEQLTDFLNYIHTLHKKVYISIYKSYDDEFMGIYTDVLEKVLQEIQTIARKHLDYLLDKEEEYGQIPYAKAIYEQCKKLKVPAGDDYPRFDSHYKNFVSTGLQMSLAETISTVTAICADFLALYRTRLFRTDHEAVIIYHYIKRIFDEGTLPDHLKREVKVKKRHLRERRIDITTLSLQKVMNDIEGKYNNYTLCSDWFEREEDEEEELVRTLVREQASPEDFETLFKYQGEHKMWEAEIARADDFEHNSDSFFVNWVDSIKLEEKLKFWIKGNITSQQSWYIVWCLMKYTFHMVRDNQDKAAFAARMNLMFPDAEKKCVVESFRKQETQKNHNHHFSEWLEGSDPDYHTAQDLYYKLAKRDGYMRSI</sequence>
<dbReference type="EMBL" id="QRNB01000075">
    <property type="protein sequence ID" value="RHK08836.1"/>
    <property type="molecule type" value="Genomic_DNA"/>
</dbReference>
<name>A0A3R6F8I2_9BACT</name>
<dbReference type="Proteomes" id="UP000286211">
    <property type="component" value="Unassembled WGS sequence"/>
</dbReference>
<comment type="caution">
    <text evidence="1">The sequence shown here is derived from an EMBL/GenBank/DDBJ whole genome shotgun (WGS) entry which is preliminary data.</text>
</comment>
<evidence type="ECO:0000313" key="2">
    <source>
        <dbReference type="Proteomes" id="UP000286211"/>
    </source>
</evidence>
<organism evidence="1 2">
    <name type="scientific">Segatella copri</name>
    <dbReference type="NCBI Taxonomy" id="165179"/>
    <lineage>
        <taxon>Bacteria</taxon>
        <taxon>Pseudomonadati</taxon>
        <taxon>Bacteroidota</taxon>
        <taxon>Bacteroidia</taxon>
        <taxon>Bacteroidales</taxon>
        <taxon>Prevotellaceae</taxon>
        <taxon>Segatella</taxon>
    </lineage>
</organism>
<gene>
    <name evidence="1" type="ORF">DW079_12120</name>
</gene>
<evidence type="ECO:0000313" key="1">
    <source>
        <dbReference type="EMBL" id="RHK08836.1"/>
    </source>
</evidence>
<dbReference type="AlphaFoldDB" id="A0A3R6F8I2"/>
<protein>
    <submittedName>
        <fullName evidence="1">Uncharacterized protein</fullName>
    </submittedName>
</protein>
<accession>A0A3R6F8I2</accession>